<dbReference type="RefSeq" id="XP_025419315.1">
    <property type="nucleotide sequence ID" value="XM_025563530.1"/>
</dbReference>
<dbReference type="Proteomes" id="UP000694846">
    <property type="component" value="Unplaced"/>
</dbReference>
<dbReference type="SUPFAM" id="SSF53098">
    <property type="entry name" value="Ribonuclease H-like"/>
    <property type="match status" value="1"/>
</dbReference>
<feature type="domain" description="HAT C-terminal dimerisation" evidence="1">
    <location>
        <begin position="446"/>
        <end position="494"/>
    </location>
</feature>
<evidence type="ECO:0000259" key="1">
    <source>
        <dbReference type="Pfam" id="PF05699"/>
    </source>
</evidence>
<proteinExistence type="predicted"/>
<evidence type="ECO:0000313" key="3">
    <source>
        <dbReference type="RefSeq" id="XP_025419315.1"/>
    </source>
</evidence>
<dbReference type="InterPro" id="IPR008906">
    <property type="entry name" value="HATC_C_dom"/>
</dbReference>
<name>A0A8B8G988_9HEMI</name>
<dbReference type="GeneID" id="112689693"/>
<protein>
    <submittedName>
        <fullName evidence="3">E3 SUMO-protein ligase KIAA1586-like</fullName>
    </submittedName>
</protein>
<sequence>MPKLIDLQALNGVNMGRVLQTNKSCANIFNHIANEMRITISKDIIENNRKLCIVVDESTTLSKRTMLVICLRCANGDSQNINIFFFDIIELNCTSAESIKTAIINNLSKHGIKLDFLKQHLVGFISDGASNMLGRKAGVGVLLQNIFPEIIIWHCCNHRLELAVSDTIKEVQGLNHFQCFFEKLYSLYHLSPKNMSELNACAASLESRILSIGKIFTIRWVASSFRTVRAVWNNYVALHKHFQESSIDNKRDGKEKSKYSGLINMLTSKDFVFNLGMLYDVLNELSDLSTQLQKRDLGLAKAHTMIDRTIRILDSMIEIHGPKLIEVNLAIEEMVFKGIQLHIHKSVQKINSSQFFRSISNNLKNRLFTTQSSHVSNASSNLFKETYDQFLADLNVFDSNSWPDNFDIQYGDVSIRRLSQKFKVDEISAVRGFREFKDTRDENLEDLKNLTSAIKTIAISSSECERAFSSMNEIVSPKRNTLSSEHISSLIFINAVGPPVEKISTTKWIESWIKKEIDLQLKKTVLKE</sequence>
<gene>
    <name evidence="3" type="primary">LOC112689693</name>
</gene>
<organism evidence="2 3">
    <name type="scientific">Sipha flava</name>
    <name type="common">yellow sugarcane aphid</name>
    <dbReference type="NCBI Taxonomy" id="143950"/>
    <lineage>
        <taxon>Eukaryota</taxon>
        <taxon>Metazoa</taxon>
        <taxon>Ecdysozoa</taxon>
        <taxon>Arthropoda</taxon>
        <taxon>Hexapoda</taxon>
        <taxon>Insecta</taxon>
        <taxon>Pterygota</taxon>
        <taxon>Neoptera</taxon>
        <taxon>Paraneoptera</taxon>
        <taxon>Hemiptera</taxon>
        <taxon>Sternorrhyncha</taxon>
        <taxon>Aphidomorpha</taxon>
        <taxon>Aphidoidea</taxon>
        <taxon>Aphididae</taxon>
        <taxon>Sipha</taxon>
    </lineage>
</organism>
<evidence type="ECO:0000313" key="2">
    <source>
        <dbReference type="Proteomes" id="UP000694846"/>
    </source>
</evidence>
<dbReference type="OrthoDB" id="6744003at2759"/>
<reference evidence="3" key="1">
    <citation type="submission" date="2025-08" db="UniProtKB">
        <authorList>
            <consortium name="RefSeq"/>
        </authorList>
    </citation>
    <scope>IDENTIFICATION</scope>
    <source>
        <tissue evidence="3">Whole body</tissue>
    </source>
</reference>
<keyword evidence="2" id="KW-1185">Reference proteome</keyword>
<dbReference type="PANTHER" id="PTHR46880">
    <property type="entry name" value="RAS-ASSOCIATING DOMAIN-CONTAINING PROTEIN"/>
    <property type="match status" value="1"/>
</dbReference>
<dbReference type="AlphaFoldDB" id="A0A8B8G988"/>
<dbReference type="GO" id="GO:0046983">
    <property type="term" value="F:protein dimerization activity"/>
    <property type="evidence" value="ECO:0007669"/>
    <property type="project" value="InterPro"/>
</dbReference>
<accession>A0A8B8G988</accession>
<dbReference type="Pfam" id="PF05699">
    <property type="entry name" value="Dimer_Tnp_hAT"/>
    <property type="match status" value="1"/>
</dbReference>
<dbReference type="PANTHER" id="PTHR46880:SF8">
    <property type="entry name" value="E3 SUMO-PROTEIN LIGASE KIAA1586"/>
    <property type="match status" value="1"/>
</dbReference>
<dbReference type="InterPro" id="IPR012337">
    <property type="entry name" value="RNaseH-like_sf"/>
</dbReference>